<comment type="caution">
    <text evidence="2">The sequence shown here is derived from an EMBL/GenBank/DDBJ whole genome shotgun (WGS) entry which is preliminary data.</text>
</comment>
<feature type="compositionally biased region" description="Polar residues" evidence="1">
    <location>
        <begin position="311"/>
        <end position="331"/>
    </location>
</feature>
<dbReference type="EMBL" id="MU801967">
    <property type="protein sequence ID" value="KAJ3985222.1"/>
    <property type="molecule type" value="Genomic_DNA"/>
</dbReference>
<feature type="region of interest" description="Disordered" evidence="1">
    <location>
        <begin position="105"/>
        <end position="224"/>
    </location>
</feature>
<evidence type="ECO:0000313" key="3">
    <source>
        <dbReference type="Proteomes" id="UP001163850"/>
    </source>
</evidence>
<feature type="compositionally biased region" description="Polar residues" evidence="1">
    <location>
        <begin position="138"/>
        <end position="162"/>
    </location>
</feature>
<evidence type="ECO:0000313" key="2">
    <source>
        <dbReference type="EMBL" id="KAJ3985222.1"/>
    </source>
</evidence>
<reference evidence="2" key="1">
    <citation type="submission" date="2022-08" db="EMBL/GenBank/DDBJ databases">
        <authorList>
            <consortium name="DOE Joint Genome Institute"/>
            <person name="Min B."/>
            <person name="Riley R."/>
            <person name="Sierra-Patev S."/>
            <person name="Naranjo-Ortiz M."/>
            <person name="Looney B."/>
            <person name="Konkel Z."/>
            <person name="Slot J.C."/>
            <person name="Sakamoto Y."/>
            <person name="Steenwyk J.L."/>
            <person name="Rokas A."/>
            <person name="Carro J."/>
            <person name="Camarero S."/>
            <person name="Ferreira P."/>
            <person name="Molpeceres G."/>
            <person name="Ruiz-Duenas F.J."/>
            <person name="Serrano A."/>
            <person name="Henrissat B."/>
            <person name="Drula E."/>
            <person name="Hughes K.W."/>
            <person name="Mata J.L."/>
            <person name="Ishikawa N.K."/>
            <person name="Vargas-Isla R."/>
            <person name="Ushijima S."/>
            <person name="Smith C.A."/>
            <person name="Ahrendt S."/>
            <person name="Andreopoulos W."/>
            <person name="He G."/>
            <person name="Labutti K."/>
            <person name="Lipzen A."/>
            <person name="Ng V."/>
            <person name="Sandor L."/>
            <person name="Barry K."/>
            <person name="Martinez A.T."/>
            <person name="Xiao Y."/>
            <person name="Gibbons J.G."/>
            <person name="Terashima K."/>
            <person name="Hibbett D.S."/>
            <person name="Grigoriev I.V."/>
        </authorList>
    </citation>
    <scope>NUCLEOTIDE SEQUENCE</scope>
    <source>
        <strain evidence="2">TFB7829</strain>
    </source>
</reference>
<feature type="region of interest" description="Disordered" evidence="1">
    <location>
        <begin position="311"/>
        <end position="335"/>
    </location>
</feature>
<dbReference type="AlphaFoldDB" id="A0AA38USK5"/>
<gene>
    <name evidence="2" type="ORF">F5890DRAFT_1177313</name>
</gene>
<proteinExistence type="predicted"/>
<feature type="compositionally biased region" description="Low complexity" evidence="1">
    <location>
        <begin position="196"/>
        <end position="213"/>
    </location>
</feature>
<accession>A0AA38USK5</accession>
<dbReference type="Proteomes" id="UP001163850">
    <property type="component" value="Unassembled WGS sequence"/>
</dbReference>
<sequence>MTWRKVQSYSSAVLLEMDDQPYTTPEEDPFSVQPMLQTRRRRSSMLDKWIQEQQKADSSGQSTSRASSNTLTVPRGHPYLAYPDLGLTQESRSRSGSAITIGSYDLVDDEDIPQGSIPEVPLTPSTPPSTAYKGFLGTPTSFRSIHNPFRSQSPARFSTPTAAITPRTPSRKSFIPLNSRLSQGSERSHPKQHNRSSSLSILNTSPLSPSSSSQMPETTHTPSKWRPSVLGYFSSSAASQVSFIPSETLYTPSRPSVSSNSTVTTTTSITSATATAKNNDASVTLPLNSGVAPFRLRRRSHRNLLHAANSNHVENNTPNSSPAIPNRSTKGGSMRIPLAPKRTAQLANSNVNPIHDDDEERSFVPVPVVKPNTKPEVAFVASSKTNTLSKMSFAALSSKNNKKKRLIISGIAPNDVRKFEGVKKWCENFGEVSHIMRMPNGDLHVHFRSADVADTVCRLRAKVYIVGCGSVGVSWTTANAKH</sequence>
<feature type="region of interest" description="Disordered" evidence="1">
    <location>
        <begin position="20"/>
        <end position="77"/>
    </location>
</feature>
<protein>
    <submittedName>
        <fullName evidence="2">Uncharacterized protein</fullName>
    </submittedName>
</protein>
<evidence type="ECO:0000256" key="1">
    <source>
        <dbReference type="SAM" id="MobiDB-lite"/>
    </source>
</evidence>
<name>A0AA38USK5_9AGAR</name>
<feature type="compositionally biased region" description="Polar residues" evidence="1">
    <location>
        <begin position="51"/>
        <end position="72"/>
    </location>
</feature>
<organism evidence="2 3">
    <name type="scientific">Lentinula detonsa</name>
    <dbReference type="NCBI Taxonomy" id="2804962"/>
    <lineage>
        <taxon>Eukaryota</taxon>
        <taxon>Fungi</taxon>
        <taxon>Dikarya</taxon>
        <taxon>Basidiomycota</taxon>
        <taxon>Agaricomycotina</taxon>
        <taxon>Agaricomycetes</taxon>
        <taxon>Agaricomycetidae</taxon>
        <taxon>Agaricales</taxon>
        <taxon>Marasmiineae</taxon>
        <taxon>Omphalotaceae</taxon>
        <taxon>Lentinula</taxon>
    </lineage>
</organism>